<organism evidence="1 2">
    <name type="scientific">Chitinimonas taiwanensis DSM 18899</name>
    <dbReference type="NCBI Taxonomy" id="1121279"/>
    <lineage>
        <taxon>Bacteria</taxon>
        <taxon>Pseudomonadati</taxon>
        <taxon>Pseudomonadota</taxon>
        <taxon>Betaproteobacteria</taxon>
        <taxon>Neisseriales</taxon>
        <taxon>Chitinibacteraceae</taxon>
        <taxon>Chitinimonas</taxon>
    </lineage>
</organism>
<sequence length="849" mass="93548">MRAATLPLLDQALAETPPEGAPARISRLREDADFSFIALRRLGIAQAQALSGELWTDYNHHDPGVTLLEALCFALTESVFGAETALTDLLTAPDGRIHYRRHALHSAEEALPCRPSTELDWQRYLLDRVPMVRQLRLQMPAQDGCWQLALRAPAGLGDAAARGAAQAYWAQRNLGEDLCLPVGVLQPRWCKLQLALSVDGARELNDILLELVQRAAALISASPQRQSPQARLREAAAAGMPLDSSALFEGPALQHGWIAGNELGQEPDKRLYFSDLARALSEIDGVVTIHRLGLQLIGAEAEVDEGDSLAWSGPDWALELRWPEQVEDVQGWQLSRRGSRLSLDVPAFLQRLEDERQTSRLASMLVAGRRAAPRLLPRPSGQYRAPLRYLSSWQQLPPLYRAAHSRPAASADGEAQFAGYLALLEQWLAHGEAQLPALRNLFSLSRDTSHSYAWDELDASQLPGLSDLYLDEAAMRAQLRGDSDPVLERRSRVLDLLLALHGESCAQNSIQRFGCYYSAASWQAHLYECKRRLLLRIVRHTRDRAGGIDYSRASLGRKGNTAALQERVSLLLGFSHSHSRLLSGELAALGMDLDESPRAGPASAPPPDATVLALWLPLRARLDAQYAQDVADGRVAARLGHYFTALDLQALPAALLRCAAHAERYLSSADAEQPLWLGPDEHGHWWPLAVRPGPAGVLPPALYLHEFACRLQREAEGLHLVEHVLLRPQDPLPLDAAAEAFHGQRLSLVFTGWTARGAEQSFRDLATETVTLACPAHLRPQLFWPDAAQLARFEALFSAWLHARQAHCHAWTQGDEASSMAATQELDQCAAALRALLESWEPARQAEAP</sequence>
<keyword evidence="2" id="KW-1185">Reference proteome</keyword>
<reference evidence="1 2" key="1">
    <citation type="submission" date="2016-11" db="EMBL/GenBank/DDBJ databases">
        <authorList>
            <person name="Jaros S."/>
            <person name="Januszkiewicz K."/>
            <person name="Wedrychowicz H."/>
        </authorList>
    </citation>
    <scope>NUCLEOTIDE SEQUENCE [LARGE SCALE GENOMIC DNA]</scope>
    <source>
        <strain evidence="1 2">DSM 18899</strain>
    </source>
</reference>
<dbReference type="EMBL" id="FPKR01000019">
    <property type="protein sequence ID" value="SFZ79538.1"/>
    <property type="molecule type" value="Genomic_DNA"/>
</dbReference>
<dbReference type="AlphaFoldDB" id="A0A1K2HTD7"/>
<accession>A0A1K2HTD7</accession>
<gene>
    <name evidence="1" type="ORF">SAMN02745887_03725</name>
</gene>
<dbReference type="STRING" id="1121279.SAMN02745887_03725"/>
<proteinExistence type="predicted"/>
<protein>
    <submittedName>
        <fullName evidence="1">Uncharacterized protein</fullName>
    </submittedName>
</protein>
<dbReference type="RefSeq" id="WP_072430195.1">
    <property type="nucleotide sequence ID" value="NZ_FPKR01000019.1"/>
</dbReference>
<evidence type="ECO:0000313" key="1">
    <source>
        <dbReference type="EMBL" id="SFZ79538.1"/>
    </source>
</evidence>
<dbReference type="Proteomes" id="UP000186513">
    <property type="component" value="Unassembled WGS sequence"/>
</dbReference>
<dbReference type="OrthoDB" id="8263000at2"/>
<name>A0A1K2HTD7_9NEIS</name>
<evidence type="ECO:0000313" key="2">
    <source>
        <dbReference type="Proteomes" id="UP000186513"/>
    </source>
</evidence>